<dbReference type="InterPro" id="IPR050111">
    <property type="entry name" value="C-type_lectin/snaclec_domain"/>
</dbReference>
<keyword evidence="1" id="KW-0732">Signal</keyword>
<dbReference type="InterPro" id="IPR016186">
    <property type="entry name" value="C-type_lectin-like/link_sf"/>
</dbReference>
<feature type="domain" description="C-type lectin" evidence="2">
    <location>
        <begin position="48"/>
        <end position="126"/>
    </location>
</feature>
<dbReference type="InterPro" id="IPR016187">
    <property type="entry name" value="CTDL_fold"/>
</dbReference>
<gene>
    <name evidence="3" type="ORF">B4U80_14417</name>
</gene>
<dbReference type="STRING" id="299467.A0A443RWF7"/>
<evidence type="ECO:0000313" key="4">
    <source>
        <dbReference type="Proteomes" id="UP000288716"/>
    </source>
</evidence>
<feature type="signal peptide" evidence="1">
    <location>
        <begin position="1"/>
        <end position="20"/>
    </location>
</feature>
<protein>
    <recommendedName>
        <fullName evidence="2">C-type lectin domain-containing protein</fullName>
    </recommendedName>
</protein>
<dbReference type="Gene3D" id="3.10.100.10">
    <property type="entry name" value="Mannose-Binding Protein A, subunit A"/>
    <property type="match status" value="1"/>
</dbReference>
<reference evidence="3 4" key="1">
    <citation type="journal article" date="2018" name="Gigascience">
        <title>Genomes of trombidid mites reveal novel predicted allergens and laterally-transferred genes associated with secondary metabolism.</title>
        <authorList>
            <person name="Dong X."/>
            <person name="Chaisiri K."/>
            <person name="Xia D."/>
            <person name="Armstrong S.D."/>
            <person name="Fang Y."/>
            <person name="Donnelly M.J."/>
            <person name="Kadowaki T."/>
            <person name="McGarry J.W."/>
            <person name="Darby A.C."/>
            <person name="Makepeace B.L."/>
        </authorList>
    </citation>
    <scope>NUCLEOTIDE SEQUENCE [LARGE SCALE GENOMIC DNA]</scope>
    <source>
        <strain evidence="3">UoL-UT</strain>
    </source>
</reference>
<dbReference type="EMBL" id="NCKV01025351">
    <property type="protein sequence ID" value="RWS19514.1"/>
    <property type="molecule type" value="Genomic_DNA"/>
</dbReference>
<proteinExistence type="predicted"/>
<dbReference type="PROSITE" id="PS50041">
    <property type="entry name" value="C_TYPE_LECTIN_2"/>
    <property type="match status" value="1"/>
</dbReference>
<sequence length="126" mass="14676">MTQKLILTLIFILLIVFVQSKKECPENWTRIHDKCLSPLIKQLLGRTEAIQRCESMNATLPSIRSAEENKVIMQIMKGERRPIWLSAKRTGKHEFTWIDGSKMTYSNWAKEEHVNRNCTATWAEGE</sequence>
<dbReference type="SMART" id="SM00034">
    <property type="entry name" value="CLECT"/>
    <property type="match status" value="1"/>
</dbReference>
<comment type="caution">
    <text evidence="3">The sequence shown here is derived from an EMBL/GenBank/DDBJ whole genome shotgun (WGS) entry which is preliminary data.</text>
</comment>
<feature type="non-terminal residue" evidence="3">
    <location>
        <position position="126"/>
    </location>
</feature>
<dbReference type="Proteomes" id="UP000288716">
    <property type="component" value="Unassembled WGS sequence"/>
</dbReference>
<dbReference type="VEuPathDB" id="VectorBase:LDEU012526"/>
<feature type="chain" id="PRO_5019320446" description="C-type lectin domain-containing protein" evidence="1">
    <location>
        <begin position="21"/>
        <end position="126"/>
    </location>
</feature>
<name>A0A443RWF7_9ACAR</name>
<dbReference type="AlphaFoldDB" id="A0A443RWF7"/>
<dbReference type="InterPro" id="IPR001304">
    <property type="entry name" value="C-type_lectin-like"/>
</dbReference>
<evidence type="ECO:0000256" key="1">
    <source>
        <dbReference type="SAM" id="SignalP"/>
    </source>
</evidence>
<dbReference type="Pfam" id="PF00059">
    <property type="entry name" value="Lectin_C"/>
    <property type="match status" value="1"/>
</dbReference>
<dbReference type="PANTHER" id="PTHR22803">
    <property type="entry name" value="MANNOSE, PHOSPHOLIPASE, LECTIN RECEPTOR RELATED"/>
    <property type="match status" value="1"/>
</dbReference>
<organism evidence="3 4">
    <name type="scientific">Leptotrombidium deliense</name>
    <dbReference type="NCBI Taxonomy" id="299467"/>
    <lineage>
        <taxon>Eukaryota</taxon>
        <taxon>Metazoa</taxon>
        <taxon>Ecdysozoa</taxon>
        <taxon>Arthropoda</taxon>
        <taxon>Chelicerata</taxon>
        <taxon>Arachnida</taxon>
        <taxon>Acari</taxon>
        <taxon>Acariformes</taxon>
        <taxon>Trombidiformes</taxon>
        <taxon>Prostigmata</taxon>
        <taxon>Anystina</taxon>
        <taxon>Parasitengona</taxon>
        <taxon>Trombiculoidea</taxon>
        <taxon>Trombiculidae</taxon>
        <taxon>Leptotrombidium</taxon>
    </lineage>
</organism>
<dbReference type="CDD" id="cd00037">
    <property type="entry name" value="CLECT"/>
    <property type="match status" value="1"/>
</dbReference>
<evidence type="ECO:0000259" key="2">
    <source>
        <dbReference type="PROSITE" id="PS50041"/>
    </source>
</evidence>
<accession>A0A443RWF7</accession>
<dbReference type="OrthoDB" id="6409202at2759"/>
<evidence type="ECO:0000313" key="3">
    <source>
        <dbReference type="EMBL" id="RWS19514.1"/>
    </source>
</evidence>
<dbReference type="SUPFAM" id="SSF56436">
    <property type="entry name" value="C-type lectin-like"/>
    <property type="match status" value="1"/>
</dbReference>
<keyword evidence="4" id="KW-1185">Reference proteome</keyword>